<keyword evidence="2" id="KW-0560">Oxidoreductase</keyword>
<protein>
    <submittedName>
        <fullName evidence="4">SDR family NAD(P)-dependent oxidoreductase</fullName>
    </submittedName>
</protein>
<dbReference type="RefSeq" id="WP_345255680.1">
    <property type="nucleotide sequence ID" value="NZ_BAABGY010000007.1"/>
</dbReference>
<reference evidence="5" key="1">
    <citation type="journal article" date="2019" name="Int. J. Syst. Evol. Microbiol.">
        <title>The Global Catalogue of Microorganisms (GCM) 10K type strain sequencing project: providing services to taxonomists for standard genome sequencing and annotation.</title>
        <authorList>
            <consortium name="The Broad Institute Genomics Platform"/>
            <consortium name="The Broad Institute Genome Sequencing Center for Infectious Disease"/>
            <person name="Wu L."/>
            <person name="Ma J."/>
        </authorList>
    </citation>
    <scope>NUCLEOTIDE SEQUENCE [LARGE SCALE GENOMIC DNA]</scope>
    <source>
        <strain evidence="5">JCM 17919</strain>
    </source>
</reference>
<name>A0ABP8GUW5_9BACT</name>
<dbReference type="PRINTS" id="PR00080">
    <property type="entry name" value="SDRFAMILY"/>
</dbReference>
<gene>
    <name evidence="4" type="ORF">GCM10023184_21390</name>
</gene>
<organism evidence="4 5">
    <name type="scientific">Flaviaesturariibacter amylovorans</name>
    <dbReference type="NCBI Taxonomy" id="1084520"/>
    <lineage>
        <taxon>Bacteria</taxon>
        <taxon>Pseudomonadati</taxon>
        <taxon>Bacteroidota</taxon>
        <taxon>Chitinophagia</taxon>
        <taxon>Chitinophagales</taxon>
        <taxon>Chitinophagaceae</taxon>
        <taxon>Flaviaestuariibacter</taxon>
    </lineage>
</organism>
<evidence type="ECO:0000256" key="1">
    <source>
        <dbReference type="ARBA" id="ARBA00006484"/>
    </source>
</evidence>
<dbReference type="PANTHER" id="PTHR44196:SF3">
    <property type="entry name" value="SHORT CHAIN DEHYDROGENASE FAMILY PROTEIN"/>
    <property type="match status" value="1"/>
</dbReference>
<accession>A0ABP8GUW5</accession>
<dbReference type="Pfam" id="PF00106">
    <property type="entry name" value="adh_short"/>
    <property type="match status" value="1"/>
</dbReference>
<evidence type="ECO:0000313" key="5">
    <source>
        <dbReference type="Proteomes" id="UP001501725"/>
    </source>
</evidence>
<dbReference type="SUPFAM" id="SSF51735">
    <property type="entry name" value="NAD(P)-binding Rossmann-fold domains"/>
    <property type="match status" value="1"/>
</dbReference>
<sequence>MNIIIVGATSGIGRALAESFLADGHRVAITGRRAGLLEEIRQAFPETCVAACHDVQSDNHPYADLVHELGGLDLFVYNAGYGSISKELDPALEVDTTLTNVMGFVRAVAFAFDHFARSGGGQIVLTSSVAAVRGNGFAPAYSASKAFLSNYAEGLNLKAARQRLPIVVTDIRPGFVATKMAQGRLFWVVPVPKAVAQIRTAIGWRCRVAYVSRRWRLVAALLQRLPYGVLRRVG</sequence>
<keyword evidence="5" id="KW-1185">Reference proteome</keyword>
<dbReference type="InterPro" id="IPR002347">
    <property type="entry name" value="SDR_fam"/>
</dbReference>
<dbReference type="Gene3D" id="3.40.50.720">
    <property type="entry name" value="NAD(P)-binding Rossmann-like Domain"/>
    <property type="match status" value="1"/>
</dbReference>
<comment type="similarity">
    <text evidence="1 3">Belongs to the short-chain dehydrogenases/reductases (SDR) family.</text>
</comment>
<evidence type="ECO:0000256" key="3">
    <source>
        <dbReference type="RuleBase" id="RU000363"/>
    </source>
</evidence>
<evidence type="ECO:0000313" key="4">
    <source>
        <dbReference type="EMBL" id="GAA4330299.1"/>
    </source>
</evidence>
<dbReference type="InterPro" id="IPR036291">
    <property type="entry name" value="NAD(P)-bd_dom_sf"/>
</dbReference>
<evidence type="ECO:0000256" key="2">
    <source>
        <dbReference type="ARBA" id="ARBA00023002"/>
    </source>
</evidence>
<dbReference type="PANTHER" id="PTHR44196">
    <property type="entry name" value="DEHYDROGENASE/REDUCTASE SDR FAMILY MEMBER 7B"/>
    <property type="match status" value="1"/>
</dbReference>
<proteinExistence type="inferred from homology"/>
<dbReference type="EMBL" id="BAABGY010000007">
    <property type="protein sequence ID" value="GAA4330299.1"/>
    <property type="molecule type" value="Genomic_DNA"/>
</dbReference>
<comment type="caution">
    <text evidence="4">The sequence shown here is derived from an EMBL/GenBank/DDBJ whole genome shotgun (WGS) entry which is preliminary data.</text>
</comment>
<dbReference type="Proteomes" id="UP001501725">
    <property type="component" value="Unassembled WGS sequence"/>
</dbReference>
<dbReference type="PRINTS" id="PR00081">
    <property type="entry name" value="GDHRDH"/>
</dbReference>